<dbReference type="AlphaFoldDB" id="A0A6F8T618"/>
<dbReference type="KEGG" id="lant:TUM19329_20140"/>
<evidence type="ECO:0000313" key="2">
    <source>
        <dbReference type="EMBL" id="BCA95653.1"/>
    </source>
</evidence>
<feature type="region of interest" description="Disordered" evidence="1">
    <location>
        <begin position="139"/>
        <end position="169"/>
    </location>
</feature>
<organism evidence="2 3">
    <name type="scientific">Legionella antarctica</name>
    <dbReference type="NCBI Taxonomy" id="2708020"/>
    <lineage>
        <taxon>Bacteria</taxon>
        <taxon>Pseudomonadati</taxon>
        <taxon>Pseudomonadota</taxon>
        <taxon>Gammaproteobacteria</taxon>
        <taxon>Legionellales</taxon>
        <taxon>Legionellaceae</taxon>
        <taxon>Legionella</taxon>
    </lineage>
</organism>
<evidence type="ECO:0000256" key="1">
    <source>
        <dbReference type="SAM" id="MobiDB-lite"/>
    </source>
</evidence>
<keyword evidence="3" id="KW-1185">Reference proteome</keyword>
<accession>A0A6F8T618</accession>
<dbReference type="Proteomes" id="UP000502894">
    <property type="component" value="Chromosome"/>
</dbReference>
<name>A0A6F8T618_9GAMM</name>
<dbReference type="RefSeq" id="WP_173237202.1">
    <property type="nucleotide sequence ID" value="NZ_AP022839.1"/>
</dbReference>
<evidence type="ECO:0000313" key="3">
    <source>
        <dbReference type="Proteomes" id="UP000502894"/>
    </source>
</evidence>
<dbReference type="EMBL" id="AP022839">
    <property type="protein sequence ID" value="BCA95653.1"/>
    <property type="molecule type" value="Genomic_DNA"/>
</dbReference>
<reference evidence="2" key="1">
    <citation type="journal article" date="2020" name="Microbiol. Resour. Announc.">
        <title>Complete Genome Sequence of Novel Psychrotolerant Legionella Strain TUM19329, Isolated from Antarctic Lake Sediment.</title>
        <authorList>
            <person name="Shimada S."/>
            <person name="Nakai R."/>
            <person name="Aoki K."/>
            <person name="Shimoeda N."/>
            <person name="Ohno G."/>
            <person name="Miyazaki Y."/>
            <person name="Kudoh S."/>
            <person name="Imura S."/>
            <person name="Watanabe K."/>
            <person name="Ishii Y."/>
            <person name="Tateda K."/>
        </authorList>
    </citation>
    <scope>NUCLEOTIDE SEQUENCE [LARGE SCALE GENOMIC DNA]</scope>
    <source>
        <strain evidence="2">TUM19329</strain>
    </source>
</reference>
<sequence length="169" mass="18947">MFTLTQVQYIFDYAMLSFYQYAEKTRPEAVKRSAQVAAAATTMVNKEANMAIKTRDTVFRSGLEAVVFNKHLTGEAHREAFDNQFAKSLKIGFEKLFCVENIIEYDKTNTKSPTLPIAAVKIAASSCIEQPVTPEPTSNFNPQFFSTVIPPQQHNNSKELDNPPQGYAL</sequence>
<proteinExistence type="predicted"/>
<feature type="compositionally biased region" description="Polar residues" evidence="1">
    <location>
        <begin position="139"/>
        <end position="155"/>
    </location>
</feature>
<protein>
    <submittedName>
        <fullName evidence="2">Uncharacterized protein</fullName>
    </submittedName>
</protein>
<gene>
    <name evidence="2" type="ORF">TUM19329_20140</name>
</gene>